<dbReference type="RefSeq" id="WP_377871725.1">
    <property type="nucleotide sequence ID" value="NZ_JBHMAY010000032.1"/>
</dbReference>
<protein>
    <recommendedName>
        <fullName evidence="3">Transcriptional regulator</fullName>
    </recommendedName>
</protein>
<reference evidence="2" key="1">
    <citation type="journal article" date="2019" name="Int. J. Syst. Evol. Microbiol.">
        <title>The Global Catalogue of Microorganisms (GCM) 10K type strain sequencing project: providing services to taxonomists for standard genome sequencing and annotation.</title>
        <authorList>
            <consortium name="The Broad Institute Genomics Platform"/>
            <consortium name="The Broad Institute Genome Sequencing Center for Infectious Disease"/>
            <person name="Wu L."/>
            <person name="Ma J."/>
        </authorList>
    </citation>
    <scope>NUCLEOTIDE SEQUENCE [LARGE SCALE GENOMIC DNA]</scope>
    <source>
        <strain evidence="2">CGMCC 4.7682</strain>
    </source>
</reference>
<keyword evidence="2" id="KW-1185">Reference proteome</keyword>
<sequence length="212" mass="23775">MSFGNFARKVRDPALPHQHRVSALRSCVQLYRPIGFHATLSFLQHEAGPFQRNEAALLDALDMLQASRNAWHTEIRAYAAARRAAKRRGQRTPLPAEVNPYTPTHWYGAPRPAGLHALRFWHQQRLTPPLSTSDQIGQDISHCVTAFQESGGRLTATQHQLLASCVDELVPHLSFDAWREDPARCNRSADLLKTVRLLQASATDERPDTSAT</sequence>
<evidence type="ECO:0000313" key="2">
    <source>
        <dbReference type="Proteomes" id="UP001595764"/>
    </source>
</evidence>
<evidence type="ECO:0000313" key="1">
    <source>
        <dbReference type="EMBL" id="MFC3512431.1"/>
    </source>
</evidence>
<dbReference type="Proteomes" id="UP001595764">
    <property type="component" value="Unassembled WGS sequence"/>
</dbReference>
<gene>
    <name evidence="1" type="ORF">ACFORO_19825</name>
</gene>
<comment type="caution">
    <text evidence="1">The sequence shown here is derived from an EMBL/GenBank/DDBJ whole genome shotgun (WGS) entry which is preliminary data.</text>
</comment>
<proteinExistence type="predicted"/>
<name>A0ABV7QGI2_9PSEU</name>
<dbReference type="EMBL" id="JBHRWI010000022">
    <property type="protein sequence ID" value="MFC3512431.1"/>
    <property type="molecule type" value="Genomic_DNA"/>
</dbReference>
<organism evidence="1 2">
    <name type="scientific">Amycolatopsis halotolerans</name>
    <dbReference type="NCBI Taxonomy" id="330083"/>
    <lineage>
        <taxon>Bacteria</taxon>
        <taxon>Bacillati</taxon>
        <taxon>Actinomycetota</taxon>
        <taxon>Actinomycetes</taxon>
        <taxon>Pseudonocardiales</taxon>
        <taxon>Pseudonocardiaceae</taxon>
        <taxon>Amycolatopsis</taxon>
    </lineage>
</organism>
<accession>A0ABV7QGI2</accession>
<evidence type="ECO:0008006" key="3">
    <source>
        <dbReference type="Google" id="ProtNLM"/>
    </source>
</evidence>